<dbReference type="InterPro" id="IPR051086">
    <property type="entry name" value="RNase_D-like"/>
</dbReference>
<dbReference type="InterPro" id="IPR012337">
    <property type="entry name" value="RNaseH-like_sf"/>
</dbReference>
<reference evidence="8 9" key="1">
    <citation type="submission" date="2017-05" db="EMBL/GenBank/DDBJ databases">
        <title>Thiocyanate degradation by Thiohalobacter thiocyanaticus FOKN1.</title>
        <authorList>
            <person name="Oshiki M."/>
            <person name="Fukushima T."/>
            <person name="Kawano S."/>
            <person name="Nakagawa J."/>
        </authorList>
    </citation>
    <scope>NUCLEOTIDE SEQUENCE [LARGE SCALE GENOMIC DNA]</scope>
    <source>
        <strain evidence="8 9">FOKN1</strain>
    </source>
</reference>
<comment type="similarity">
    <text evidence="6">Belongs to the RNase D family.</text>
</comment>
<dbReference type="GO" id="GO:0000166">
    <property type="term" value="F:nucleotide binding"/>
    <property type="evidence" value="ECO:0007669"/>
    <property type="project" value="InterPro"/>
</dbReference>
<evidence type="ECO:0000256" key="2">
    <source>
        <dbReference type="ARBA" id="ARBA00022694"/>
    </source>
</evidence>
<dbReference type="NCBIfam" id="TIGR01388">
    <property type="entry name" value="rnd"/>
    <property type="match status" value="1"/>
</dbReference>
<dbReference type="HAMAP" id="MF_01899">
    <property type="entry name" value="RNase_D"/>
    <property type="match status" value="1"/>
</dbReference>
<dbReference type="Pfam" id="PF00570">
    <property type="entry name" value="HRDC"/>
    <property type="match status" value="1"/>
</dbReference>
<evidence type="ECO:0000256" key="1">
    <source>
        <dbReference type="ARBA" id="ARBA00022490"/>
    </source>
</evidence>
<keyword evidence="9" id="KW-1185">Reference proteome</keyword>
<dbReference type="GO" id="GO:0005737">
    <property type="term" value="C:cytoplasm"/>
    <property type="evidence" value="ECO:0007669"/>
    <property type="project" value="UniProtKB-SubCell"/>
</dbReference>
<dbReference type="InterPro" id="IPR010997">
    <property type="entry name" value="HRDC-like_sf"/>
</dbReference>
<dbReference type="GO" id="GO:0008408">
    <property type="term" value="F:3'-5' exonuclease activity"/>
    <property type="evidence" value="ECO:0007669"/>
    <property type="project" value="InterPro"/>
</dbReference>
<dbReference type="SUPFAM" id="SSF53098">
    <property type="entry name" value="Ribonuclease H-like"/>
    <property type="match status" value="1"/>
</dbReference>
<dbReference type="InterPro" id="IPR006292">
    <property type="entry name" value="RNase_D"/>
</dbReference>
<evidence type="ECO:0000313" key="9">
    <source>
        <dbReference type="Proteomes" id="UP000218765"/>
    </source>
</evidence>
<dbReference type="InterPro" id="IPR002121">
    <property type="entry name" value="HRDC_dom"/>
</dbReference>
<feature type="domain" description="HRDC" evidence="7">
    <location>
        <begin position="214"/>
        <end position="294"/>
    </location>
</feature>
<dbReference type="EMBL" id="AP018052">
    <property type="protein sequence ID" value="BAZ92739.1"/>
    <property type="molecule type" value="Genomic_DNA"/>
</dbReference>
<accession>A0A1Z4VM94</accession>
<evidence type="ECO:0000256" key="5">
    <source>
        <dbReference type="ARBA" id="ARBA00022839"/>
    </source>
</evidence>
<organism evidence="8 9">
    <name type="scientific">Thiohalobacter thiocyanaticus</name>
    <dbReference type="NCBI Taxonomy" id="585455"/>
    <lineage>
        <taxon>Bacteria</taxon>
        <taxon>Pseudomonadati</taxon>
        <taxon>Pseudomonadota</taxon>
        <taxon>Gammaproteobacteria</taxon>
        <taxon>Thiohalobacterales</taxon>
        <taxon>Thiohalobacteraceae</taxon>
        <taxon>Thiohalobacter</taxon>
    </lineage>
</organism>
<evidence type="ECO:0000313" key="8">
    <source>
        <dbReference type="EMBL" id="BAZ92739.1"/>
    </source>
</evidence>
<dbReference type="PROSITE" id="PS50967">
    <property type="entry name" value="HRDC"/>
    <property type="match status" value="1"/>
</dbReference>
<dbReference type="InterPro" id="IPR044876">
    <property type="entry name" value="HRDC_dom_sf"/>
</dbReference>
<protein>
    <recommendedName>
        <fullName evidence="6">Ribonuclease D</fullName>
        <shortName evidence="6">RNase D</shortName>
        <ecNumber evidence="6">3.1.13.5</ecNumber>
    </recommendedName>
</protein>
<dbReference type="GO" id="GO:0003676">
    <property type="term" value="F:nucleic acid binding"/>
    <property type="evidence" value="ECO:0007669"/>
    <property type="project" value="InterPro"/>
</dbReference>
<dbReference type="InterPro" id="IPR002562">
    <property type="entry name" value="3'-5'_exonuclease_dom"/>
</dbReference>
<dbReference type="EC" id="3.1.13.5" evidence="6"/>
<dbReference type="SUPFAM" id="SSF47819">
    <property type="entry name" value="HRDC-like"/>
    <property type="match status" value="2"/>
</dbReference>
<keyword evidence="5 6" id="KW-0269">Exonuclease</keyword>
<dbReference type="Pfam" id="PF01612">
    <property type="entry name" value="DNA_pol_A_exo1"/>
    <property type="match status" value="1"/>
</dbReference>
<proteinExistence type="inferred from homology"/>
<gene>
    <name evidence="6" type="primary">rnd</name>
    <name evidence="8" type="ORF">FOKN1_0335</name>
</gene>
<evidence type="ECO:0000256" key="4">
    <source>
        <dbReference type="ARBA" id="ARBA00022801"/>
    </source>
</evidence>
<dbReference type="GO" id="GO:0033890">
    <property type="term" value="F:ribonuclease D activity"/>
    <property type="evidence" value="ECO:0007669"/>
    <property type="project" value="UniProtKB-UniRule"/>
</dbReference>
<comment type="catalytic activity">
    <reaction evidence="6">
        <text>Exonucleolytic cleavage that removes extra residues from the 3'-terminus of tRNA to produce 5'-mononucleotides.</text>
        <dbReference type="EC" id="3.1.13.5"/>
    </reaction>
</comment>
<keyword evidence="1 6" id="KW-0963">Cytoplasm</keyword>
<evidence type="ECO:0000256" key="3">
    <source>
        <dbReference type="ARBA" id="ARBA00022722"/>
    </source>
</evidence>
<sequence>MVAMSEYTFVDQPAALEAACREMRRHDWLALDTEFIREKTFYPKLCLIQVATPELRLFCIDPLALDIAPLLDLFYDPGITKVLHAARQDLEIFHQLRGSLPGPVFDTQLAAPLLGLPEQMGYANLVRERLGVDLPKGHSRTDWAQRPLSEDQLRYAADDVNYLAQLYPPLHDELAAKGRLEWLAPDFQILLEPETYIVHPEAAWLRIKEANRLKGASLSILQDLAAWREERARREDKPRKWILPDDALATLARLKPKRKVELERVRGLNPGLIRQFGDALIERIQAARGREPQPLPAFTRLPPLTAAEEAALDLLQGTLRLIADTNGLNPSVLGGRKDLEKLLRGRDDCALLQGWRRRLAGDTLQAVLAGDYRAGISAGRLELEPPLSG</sequence>
<dbReference type="Gene3D" id="1.10.150.80">
    <property type="entry name" value="HRDC domain"/>
    <property type="match status" value="1"/>
</dbReference>
<dbReference type="GO" id="GO:0042780">
    <property type="term" value="P:tRNA 3'-end processing"/>
    <property type="evidence" value="ECO:0007669"/>
    <property type="project" value="UniProtKB-UniRule"/>
</dbReference>
<comment type="function">
    <text evidence="6">Exonuclease involved in the 3' processing of various precursor tRNAs. Initiates hydrolysis at the 3'-terminus of an RNA molecule and releases 5'-mononucleotides.</text>
</comment>
<comment type="subcellular location">
    <subcellularLocation>
        <location evidence="6">Cytoplasm</location>
    </subcellularLocation>
</comment>
<name>A0A1Z4VM94_9GAMM</name>
<comment type="cofactor">
    <cofactor evidence="6">
        <name>a divalent metal cation</name>
        <dbReference type="ChEBI" id="CHEBI:60240"/>
    </cofactor>
</comment>
<keyword evidence="2 6" id="KW-0819">tRNA processing</keyword>
<dbReference type="PANTHER" id="PTHR47649:SF1">
    <property type="entry name" value="RIBONUCLEASE D"/>
    <property type="match status" value="1"/>
</dbReference>
<dbReference type="PANTHER" id="PTHR47649">
    <property type="entry name" value="RIBONUCLEASE D"/>
    <property type="match status" value="1"/>
</dbReference>
<dbReference type="SMART" id="SM00474">
    <property type="entry name" value="35EXOc"/>
    <property type="match status" value="1"/>
</dbReference>
<dbReference type="Proteomes" id="UP000218765">
    <property type="component" value="Chromosome"/>
</dbReference>
<keyword evidence="4 6" id="KW-0378">Hydrolase</keyword>
<evidence type="ECO:0000259" key="7">
    <source>
        <dbReference type="PROSITE" id="PS50967"/>
    </source>
</evidence>
<dbReference type="CDD" id="cd06142">
    <property type="entry name" value="RNaseD_exo"/>
    <property type="match status" value="1"/>
</dbReference>
<dbReference type="InterPro" id="IPR036397">
    <property type="entry name" value="RNaseH_sf"/>
</dbReference>
<evidence type="ECO:0000256" key="6">
    <source>
        <dbReference type="HAMAP-Rule" id="MF_01899"/>
    </source>
</evidence>
<dbReference type="AlphaFoldDB" id="A0A1Z4VM94"/>
<dbReference type="KEGG" id="ttc:FOKN1_0335"/>
<dbReference type="SMART" id="SM00341">
    <property type="entry name" value="HRDC"/>
    <property type="match status" value="1"/>
</dbReference>
<keyword evidence="3 6" id="KW-0540">Nuclease</keyword>
<dbReference type="Gene3D" id="3.30.420.10">
    <property type="entry name" value="Ribonuclease H-like superfamily/Ribonuclease H"/>
    <property type="match status" value="1"/>
</dbReference>